<evidence type="ECO:0000256" key="10">
    <source>
        <dbReference type="ARBA" id="ARBA00022977"/>
    </source>
</evidence>
<feature type="binding site" evidence="11">
    <location>
        <position position="166"/>
    </location>
    <ligand>
        <name>ATP</name>
        <dbReference type="ChEBI" id="CHEBI:30616"/>
    </ligand>
</feature>
<comment type="pathway">
    <text evidence="3 11">Cofactor biosynthesis; thiamine diphosphate biosynthesis; 4-methyl-5-(2-phosphoethyl)-thiazole from 5-(2-hydroxyethyl)-4-methylthiazole: step 1/1.</text>
</comment>
<dbReference type="NCBIfam" id="NF006830">
    <property type="entry name" value="PRK09355.1"/>
    <property type="match status" value="1"/>
</dbReference>
<comment type="cofactor">
    <cofactor evidence="2 11">
        <name>Mg(2+)</name>
        <dbReference type="ChEBI" id="CHEBI:18420"/>
    </cofactor>
</comment>
<keyword evidence="8 11" id="KW-0067">ATP-binding</keyword>
<dbReference type="GO" id="GO:0005524">
    <property type="term" value="F:ATP binding"/>
    <property type="evidence" value="ECO:0007669"/>
    <property type="project" value="UniProtKB-UniRule"/>
</dbReference>
<dbReference type="PIRSF" id="PIRSF000513">
    <property type="entry name" value="Thz_kinase"/>
    <property type="match status" value="1"/>
</dbReference>
<evidence type="ECO:0000256" key="3">
    <source>
        <dbReference type="ARBA" id="ARBA00004868"/>
    </source>
</evidence>
<name>A0A3N6N3D5_9BURK</name>
<dbReference type="EMBL" id="RQIS01000020">
    <property type="protein sequence ID" value="RQH02137.1"/>
    <property type="molecule type" value="Genomic_DNA"/>
</dbReference>
<proteinExistence type="inferred from homology"/>
<evidence type="ECO:0000256" key="2">
    <source>
        <dbReference type="ARBA" id="ARBA00001946"/>
    </source>
</evidence>
<sequence>MRSTPLYSHVALVREHSPLVHCLANSVTTNFTANALLALGAAPAMVTAPEEAEEFTPLASALSVNLGTLDLPQMDTIRRAVAAANACNVPWVLDPVAVGVVSLRTGFAKQLLRERPAVIRGNASEIICLAGGVPSARGVDSTELSAAAFPAARELANATQCVVVVSGATDYVTDGARTVALSNGSPLMPRVSGTGCVLSAVVAAFLGASGKPSAFFDATVAAVAFMSVAGELAALTAKAPGSFAVAFLDSIATLDEAAFDATLRMETLDAHVVVAGRPA</sequence>
<dbReference type="SUPFAM" id="SSF53613">
    <property type="entry name" value="Ribokinase-like"/>
    <property type="match status" value="1"/>
</dbReference>
<feature type="binding site" evidence="11">
    <location>
        <position position="193"/>
    </location>
    <ligand>
        <name>substrate</name>
    </ligand>
</feature>
<dbReference type="Pfam" id="PF02110">
    <property type="entry name" value="HK"/>
    <property type="match status" value="1"/>
</dbReference>
<dbReference type="UniPathway" id="UPA00060">
    <property type="reaction ID" value="UER00139"/>
</dbReference>
<evidence type="ECO:0000256" key="5">
    <source>
        <dbReference type="ARBA" id="ARBA00022723"/>
    </source>
</evidence>
<reference evidence="12 13" key="1">
    <citation type="submission" date="2018-11" db="EMBL/GenBank/DDBJ databases">
        <title>Paraburkholderia sp. DHOA04, isolated from soil.</title>
        <authorList>
            <person name="Gao Z.-H."/>
            <person name="Qiu L.-H."/>
            <person name="Fu J.-C."/>
        </authorList>
    </citation>
    <scope>NUCLEOTIDE SEQUENCE [LARGE SCALE GENOMIC DNA]</scope>
    <source>
        <strain evidence="12 13">DHOA04</strain>
    </source>
</reference>
<evidence type="ECO:0000313" key="13">
    <source>
        <dbReference type="Proteomes" id="UP000272778"/>
    </source>
</evidence>
<dbReference type="GO" id="GO:0009228">
    <property type="term" value="P:thiamine biosynthetic process"/>
    <property type="evidence" value="ECO:0007669"/>
    <property type="project" value="UniProtKB-KW"/>
</dbReference>
<evidence type="ECO:0000256" key="9">
    <source>
        <dbReference type="ARBA" id="ARBA00022842"/>
    </source>
</evidence>
<gene>
    <name evidence="11" type="primary">thiM</name>
    <name evidence="12" type="ORF">D1Y85_22675</name>
</gene>
<accession>A0A3N6N3D5</accession>
<comment type="similarity">
    <text evidence="11">Belongs to the Thz kinase family.</text>
</comment>
<protein>
    <recommendedName>
        <fullName evidence="11">Hydroxyethylthiazole kinase</fullName>
        <ecNumber evidence="11">2.7.1.50</ecNumber>
    </recommendedName>
    <alternativeName>
        <fullName evidence="11">4-methyl-5-beta-hydroxyethylthiazole kinase</fullName>
        <shortName evidence="11">TH kinase</shortName>
        <shortName evidence="11">Thz kinase</shortName>
    </alternativeName>
</protein>
<feature type="binding site" evidence="11">
    <location>
        <position position="120"/>
    </location>
    <ligand>
        <name>ATP</name>
        <dbReference type="ChEBI" id="CHEBI:30616"/>
    </ligand>
</feature>
<dbReference type="NCBIfam" id="TIGR00694">
    <property type="entry name" value="thiM"/>
    <property type="match status" value="1"/>
</dbReference>
<organism evidence="12 13">
    <name type="scientific">Paraburkholderia dinghuensis</name>
    <dbReference type="NCBI Taxonomy" id="2305225"/>
    <lineage>
        <taxon>Bacteria</taxon>
        <taxon>Pseudomonadati</taxon>
        <taxon>Pseudomonadota</taxon>
        <taxon>Betaproteobacteria</taxon>
        <taxon>Burkholderiales</taxon>
        <taxon>Burkholderiaceae</taxon>
        <taxon>Paraburkholderia</taxon>
    </lineage>
</organism>
<evidence type="ECO:0000256" key="4">
    <source>
        <dbReference type="ARBA" id="ARBA00022679"/>
    </source>
</evidence>
<keyword evidence="10 11" id="KW-0784">Thiamine biosynthesis</keyword>
<dbReference type="Proteomes" id="UP000272778">
    <property type="component" value="Unassembled WGS sequence"/>
</dbReference>
<dbReference type="GO" id="GO:0000287">
    <property type="term" value="F:magnesium ion binding"/>
    <property type="evidence" value="ECO:0007669"/>
    <property type="project" value="UniProtKB-UniRule"/>
</dbReference>
<comment type="catalytic activity">
    <reaction evidence="1 11">
        <text>5-(2-hydroxyethyl)-4-methylthiazole + ATP = 4-methyl-5-(2-phosphooxyethyl)-thiazole + ADP + H(+)</text>
        <dbReference type="Rhea" id="RHEA:24212"/>
        <dbReference type="ChEBI" id="CHEBI:15378"/>
        <dbReference type="ChEBI" id="CHEBI:17957"/>
        <dbReference type="ChEBI" id="CHEBI:30616"/>
        <dbReference type="ChEBI" id="CHEBI:58296"/>
        <dbReference type="ChEBI" id="CHEBI:456216"/>
        <dbReference type="EC" id="2.7.1.50"/>
    </reaction>
</comment>
<keyword evidence="6 11" id="KW-0547">Nucleotide-binding</keyword>
<comment type="caution">
    <text evidence="12">The sequence shown here is derived from an EMBL/GenBank/DDBJ whole genome shotgun (WGS) entry which is preliminary data.</text>
</comment>
<dbReference type="Gene3D" id="3.40.1190.20">
    <property type="match status" value="1"/>
</dbReference>
<dbReference type="InterPro" id="IPR000417">
    <property type="entry name" value="Hyethyz_kinase"/>
</dbReference>
<evidence type="ECO:0000256" key="1">
    <source>
        <dbReference type="ARBA" id="ARBA00001771"/>
    </source>
</evidence>
<dbReference type="GO" id="GO:0009229">
    <property type="term" value="P:thiamine diphosphate biosynthetic process"/>
    <property type="evidence" value="ECO:0007669"/>
    <property type="project" value="UniProtKB-UniRule"/>
</dbReference>
<feature type="binding site" evidence="11">
    <location>
        <position position="45"/>
    </location>
    <ligand>
        <name>substrate</name>
    </ligand>
</feature>
<evidence type="ECO:0000256" key="8">
    <source>
        <dbReference type="ARBA" id="ARBA00022840"/>
    </source>
</evidence>
<keyword evidence="7 11" id="KW-0418">Kinase</keyword>
<dbReference type="CDD" id="cd01170">
    <property type="entry name" value="THZ_kinase"/>
    <property type="match status" value="1"/>
</dbReference>
<dbReference type="InterPro" id="IPR029056">
    <property type="entry name" value="Ribokinase-like"/>
</dbReference>
<dbReference type="OrthoDB" id="8909021at2"/>
<evidence type="ECO:0000256" key="11">
    <source>
        <dbReference type="HAMAP-Rule" id="MF_00228"/>
    </source>
</evidence>
<keyword evidence="9 11" id="KW-0460">Magnesium</keyword>
<comment type="function">
    <text evidence="11">Catalyzes the phosphorylation of the hydroxyl group of 4-methyl-5-beta-hydroxyethylthiazole (THZ).</text>
</comment>
<keyword evidence="4 11" id="KW-0808">Transferase</keyword>
<keyword evidence="13" id="KW-1185">Reference proteome</keyword>
<evidence type="ECO:0000256" key="6">
    <source>
        <dbReference type="ARBA" id="ARBA00022741"/>
    </source>
</evidence>
<dbReference type="GO" id="GO:0004417">
    <property type="term" value="F:hydroxyethylthiazole kinase activity"/>
    <property type="evidence" value="ECO:0007669"/>
    <property type="project" value="UniProtKB-UniRule"/>
</dbReference>
<dbReference type="PRINTS" id="PR01099">
    <property type="entry name" value="HYETHTZKNASE"/>
</dbReference>
<evidence type="ECO:0000256" key="7">
    <source>
        <dbReference type="ARBA" id="ARBA00022777"/>
    </source>
</evidence>
<dbReference type="AlphaFoldDB" id="A0A3N6N3D5"/>
<dbReference type="EC" id="2.7.1.50" evidence="11"/>
<keyword evidence="5 11" id="KW-0479">Metal-binding</keyword>
<dbReference type="HAMAP" id="MF_00228">
    <property type="entry name" value="Thz_kinase"/>
    <property type="match status" value="1"/>
</dbReference>
<evidence type="ECO:0000313" key="12">
    <source>
        <dbReference type="EMBL" id="RQH02137.1"/>
    </source>
</evidence>